<name>A0AAV3NJR6_LITER</name>
<feature type="compositionally biased region" description="Polar residues" evidence="2">
    <location>
        <begin position="524"/>
        <end position="553"/>
    </location>
</feature>
<evidence type="ECO:0000256" key="2">
    <source>
        <dbReference type="SAM" id="MobiDB-lite"/>
    </source>
</evidence>
<evidence type="ECO:0000256" key="1">
    <source>
        <dbReference type="SAM" id="Coils"/>
    </source>
</evidence>
<proteinExistence type="predicted"/>
<dbReference type="InterPro" id="IPR043424">
    <property type="entry name" value="BLT-like"/>
</dbReference>
<sequence>MKITSVKEDPFGQSSSKPDFGPSQGEKSDIFTVKKAKKPPRRKIKKVAGNGGGEGRRRSSRPGTPLLRWKFDEGNSDFDRGSEERPSPETHRKSGRKVKKMVSSRKLGALLWRMQLPEGHTGGGGENLELQSGVANVAAPFHGHHSCKSHISPSKDLAQSPRSVSGPINALLTKVEPSILFPIHVMEGATKWDPISRKKSNDDEEIYIQPKVTDQQGSVAATMSSLESELEQARAHIQELETEHRSSKKKMEHFLRKLSEERAAWRSREHEKIRAIIDDMKSDLTRERKNRQRLEIVNSKLVNELTDTKLSAKRYMQEYEKERRSRELIEEVCDELAKEISEDKAEIEELKRESMRFQEEVDEERKMLQMAEVWREERVQMKLLDAKVILEDKFSQMNKLVADLESILTSSGSAPSTEDVKKAEMLRQVATNMSIQEIRDFTYEKQNPDDMFSLFEDVNFCEPPSSERQTVPCIADSNTMRGSQNKNVSPEANGFNRYNAQSHPSYVYQSGELEDGSEWETVSQLDDRGSSSPGVTNPSFNPSGRASNVSGSGSEWDGDKREACTIPNRQLKKVSSISRLWKSSNGENYKIISLEGFNGRLSNGRLSNGVVHSPDHGSGKEGSSPQGLSGQQSSPDSANPHIYRGMKGCIEWPRSGQKNSLKNKLLEARMEREKIQLRQVLKQKI</sequence>
<protein>
    <submittedName>
        <fullName evidence="3">Uncharacterized protein</fullName>
    </submittedName>
</protein>
<evidence type="ECO:0000313" key="3">
    <source>
        <dbReference type="EMBL" id="GAA0138726.1"/>
    </source>
</evidence>
<evidence type="ECO:0000313" key="4">
    <source>
        <dbReference type="Proteomes" id="UP001454036"/>
    </source>
</evidence>
<dbReference type="Proteomes" id="UP001454036">
    <property type="component" value="Unassembled WGS sequence"/>
</dbReference>
<comment type="caution">
    <text evidence="3">The sequence shown here is derived from an EMBL/GenBank/DDBJ whole genome shotgun (WGS) entry which is preliminary data.</text>
</comment>
<feature type="compositionally biased region" description="Basic residues" evidence="2">
    <location>
        <begin position="34"/>
        <end position="46"/>
    </location>
</feature>
<feature type="region of interest" description="Disordered" evidence="2">
    <location>
        <begin position="476"/>
        <end position="497"/>
    </location>
</feature>
<feature type="compositionally biased region" description="Basic and acidic residues" evidence="2">
    <location>
        <begin position="1"/>
        <end position="10"/>
    </location>
</feature>
<keyword evidence="1" id="KW-0175">Coiled coil</keyword>
<feature type="compositionally biased region" description="Basic residues" evidence="2">
    <location>
        <begin position="93"/>
        <end position="102"/>
    </location>
</feature>
<feature type="region of interest" description="Disordered" evidence="2">
    <location>
        <begin position="1"/>
        <end position="102"/>
    </location>
</feature>
<feature type="coiled-coil region" evidence="1">
    <location>
        <begin position="223"/>
        <end position="367"/>
    </location>
</feature>
<gene>
    <name evidence="3" type="ORF">LIER_00417</name>
</gene>
<dbReference type="PANTHER" id="PTHR31071">
    <property type="entry name" value="GB|AAF24581.1"/>
    <property type="match status" value="1"/>
</dbReference>
<dbReference type="EMBL" id="BAABME010000033">
    <property type="protein sequence ID" value="GAA0138726.1"/>
    <property type="molecule type" value="Genomic_DNA"/>
</dbReference>
<reference evidence="3 4" key="1">
    <citation type="submission" date="2024-01" db="EMBL/GenBank/DDBJ databases">
        <title>The complete chloroplast genome sequence of Lithospermum erythrorhizon: insights into the phylogenetic relationship among Boraginaceae species and the maternal lineages of purple gromwells.</title>
        <authorList>
            <person name="Okada T."/>
            <person name="Watanabe K."/>
        </authorList>
    </citation>
    <scope>NUCLEOTIDE SEQUENCE [LARGE SCALE GENOMIC DNA]</scope>
</reference>
<feature type="compositionally biased region" description="Low complexity" evidence="2">
    <location>
        <begin position="622"/>
        <end position="637"/>
    </location>
</feature>
<accession>A0AAV3NJR6</accession>
<organism evidence="3 4">
    <name type="scientific">Lithospermum erythrorhizon</name>
    <name type="common">Purple gromwell</name>
    <name type="synonym">Lithospermum officinale var. erythrorhizon</name>
    <dbReference type="NCBI Taxonomy" id="34254"/>
    <lineage>
        <taxon>Eukaryota</taxon>
        <taxon>Viridiplantae</taxon>
        <taxon>Streptophyta</taxon>
        <taxon>Embryophyta</taxon>
        <taxon>Tracheophyta</taxon>
        <taxon>Spermatophyta</taxon>
        <taxon>Magnoliopsida</taxon>
        <taxon>eudicotyledons</taxon>
        <taxon>Gunneridae</taxon>
        <taxon>Pentapetalae</taxon>
        <taxon>asterids</taxon>
        <taxon>lamiids</taxon>
        <taxon>Boraginales</taxon>
        <taxon>Boraginaceae</taxon>
        <taxon>Boraginoideae</taxon>
        <taxon>Lithospermeae</taxon>
        <taxon>Lithospermum</taxon>
    </lineage>
</organism>
<keyword evidence="4" id="KW-1185">Reference proteome</keyword>
<dbReference type="AlphaFoldDB" id="A0AAV3NJR6"/>
<feature type="region of interest" description="Disordered" evidence="2">
    <location>
        <begin position="524"/>
        <end position="564"/>
    </location>
</feature>
<dbReference type="PANTHER" id="PTHR31071:SF2">
    <property type="entry name" value="ACTIN CYTOSKELETON-REGULATORY COMPLEX PAN-LIKE PROTEIN"/>
    <property type="match status" value="1"/>
</dbReference>
<feature type="compositionally biased region" description="Basic and acidic residues" evidence="2">
    <location>
        <begin position="69"/>
        <end position="92"/>
    </location>
</feature>
<feature type="region of interest" description="Disordered" evidence="2">
    <location>
        <begin position="605"/>
        <end position="642"/>
    </location>
</feature>